<organism evidence="1 2">
    <name type="scientific">Flavobacterium rivuli WB 3.3-2 = DSM 21788</name>
    <dbReference type="NCBI Taxonomy" id="1121895"/>
    <lineage>
        <taxon>Bacteria</taxon>
        <taxon>Pseudomonadati</taxon>
        <taxon>Bacteroidota</taxon>
        <taxon>Flavobacteriia</taxon>
        <taxon>Flavobacteriales</taxon>
        <taxon>Flavobacteriaceae</taxon>
        <taxon>Flavobacterium</taxon>
    </lineage>
</organism>
<reference evidence="1 2" key="1">
    <citation type="submission" date="2013-09" db="EMBL/GenBank/DDBJ databases">
        <authorList>
            <person name="Zeng Z."/>
            <person name="Chen C."/>
        </authorList>
    </citation>
    <scope>NUCLEOTIDE SEQUENCE [LARGE SCALE GENOMIC DNA]</scope>
    <source>
        <strain evidence="1 2">WB 3.3-2</strain>
    </source>
</reference>
<evidence type="ECO:0000313" key="2">
    <source>
        <dbReference type="Proteomes" id="UP000030152"/>
    </source>
</evidence>
<dbReference type="STRING" id="1121895.GCA_000378485_01491"/>
<proteinExistence type="predicted"/>
<accession>A0A0A2M4F6</accession>
<protein>
    <submittedName>
        <fullName evidence="1">Uncharacterized protein</fullName>
    </submittedName>
</protein>
<dbReference type="EMBL" id="JRLX01000004">
    <property type="protein sequence ID" value="KGO87537.1"/>
    <property type="molecule type" value="Genomic_DNA"/>
</dbReference>
<gene>
    <name evidence="1" type="ORF">Q765_05200</name>
</gene>
<keyword evidence="2" id="KW-1185">Reference proteome</keyword>
<sequence>MPFTAIKVLVKSGRLNYENFIYKMLKFKSTYNQNTDIMKFTARKIELFYTIINLAFKKDTNRYIISSTCAIF</sequence>
<evidence type="ECO:0000313" key="1">
    <source>
        <dbReference type="EMBL" id="KGO87537.1"/>
    </source>
</evidence>
<name>A0A0A2M4F6_9FLAO</name>
<comment type="caution">
    <text evidence="1">The sequence shown here is derived from an EMBL/GenBank/DDBJ whole genome shotgun (WGS) entry which is preliminary data.</text>
</comment>
<dbReference type="AlphaFoldDB" id="A0A0A2M4F6"/>
<dbReference type="Proteomes" id="UP000030152">
    <property type="component" value="Unassembled WGS sequence"/>
</dbReference>